<dbReference type="SUPFAM" id="SSF55729">
    <property type="entry name" value="Acyl-CoA N-acyltransferases (Nat)"/>
    <property type="match status" value="1"/>
</dbReference>
<gene>
    <name evidence="2" type="ORF">N8A98_16500</name>
</gene>
<dbReference type="InterPro" id="IPR000182">
    <property type="entry name" value="GNAT_dom"/>
</dbReference>
<dbReference type="PROSITE" id="PS51186">
    <property type="entry name" value="GNAT"/>
    <property type="match status" value="1"/>
</dbReference>
<evidence type="ECO:0000313" key="3">
    <source>
        <dbReference type="Proteomes" id="UP001061862"/>
    </source>
</evidence>
<dbReference type="Gene3D" id="3.40.630.30">
    <property type="match status" value="1"/>
</dbReference>
<dbReference type="Proteomes" id="UP001061862">
    <property type="component" value="Chromosome"/>
</dbReference>
<keyword evidence="3" id="KW-1185">Reference proteome</keyword>
<feature type="domain" description="N-acetyltransferase" evidence="1">
    <location>
        <begin position="4"/>
        <end position="149"/>
    </location>
</feature>
<evidence type="ECO:0000313" key="2">
    <source>
        <dbReference type="EMBL" id="UXN68835.1"/>
    </source>
</evidence>
<dbReference type="Pfam" id="PF00583">
    <property type="entry name" value="Acetyltransf_1"/>
    <property type="match status" value="1"/>
</dbReference>
<dbReference type="EMBL" id="CP104965">
    <property type="protein sequence ID" value="UXN68835.1"/>
    <property type="molecule type" value="Genomic_DNA"/>
</dbReference>
<evidence type="ECO:0000259" key="1">
    <source>
        <dbReference type="PROSITE" id="PS51186"/>
    </source>
</evidence>
<accession>A0ABY6C9C3</accession>
<reference evidence="2 3" key="1">
    <citation type="submission" date="2022-09" db="EMBL/GenBank/DDBJ databases">
        <title>Interaction between co-microsymbionts with complementary sets of symbiotic genes in legume-rhizobium systems.</title>
        <authorList>
            <person name="Safronova V."/>
            <person name="Sazanova A."/>
            <person name="Afonin A."/>
            <person name="Chirak E."/>
        </authorList>
    </citation>
    <scope>NUCLEOTIDE SEQUENCE [LARGE SCALE GENOMIC DNA]</scope>
    <source>
        <strain evidence="2 3">A18/4-1</strain>
    </source>
</reference>
<protein>
    <submittedName>
        <fullName evidence="2">GNAT family N-acetyltransferase</fullName>
    </submittedName>
</protein>
<name>A0ABY6C9C3_9HYPH</name>
<dbReference type="CDD" id="cd04301">
    <property type="entry name" value="NAT_SF"/>
    <property type="match status" value="1"/>
</dbReference>
<sequence>MGYELIEVRDPADWEAYHAIRRQELFEAKGRFGIYNPNHPDEYVPQAHPYLLKLDGVPIGTTRLDVREDGVAIFRMVAITASAQGRGYGRIMGQLVEDRARAFGVTTLYVNAAETALGFYHRTGWVDHAWDPAELVSIAVNATQMRKVI</sequence>
<dbReference type="InterPro" id="IPR016181">
    <property type="entry name" value="Acyl_CoA_acyltransferase"/>
</dbReference>
<proteinExistence type="predicted"/>
<dbReference type="RefSeq" id="WP_262166883.1">
    <property type="nucleotide sequence ID" value="NZ_CP104965.1"/>
</dbReference>
<organism evidence="2 3">
    <name type="scientific">Devosia neptuniae</name>
    <dbReference type="NCBI Taxonomy" id="191302"/>
    <lineage>
        <taxon>Bacteria</taxon>
        <taxon>Pseudomonadati</taxon>
        <taxon>Pseudomonadota</taxon>
        <taxon>Alphaproteobacteria</taxon>
        <taxon>Hyphomicrobiales</taxon>
        <taxon>Devosiaceae</taxon>
        <taxon>Devosia</taxon>
    </lineage>
</organism>